<dbReference type="EMBL" id="JAQNDN010000013">
    <property type="protein sequence ID" value="MDC0670427.1"/>
    <property type="molecule type" value="Genomic_DNA"/>
</dbReference>
<keyword evidence="3" id="KW-0547">Nucleotide-binding</keyword>
<dbReference type="Pfam" id="PF13191">
    <property type="entry name" value="AAA_16"/>
    <property type="match status" value="1"/>
</dbReference>
<dbReference type="RefSeq" id="WP_272000246.1">
    <property type="nucleotide sequence ID" value="NZ_JAQNDN010000013.1"/>
</dbReference>
<reference evidence="3 4" key="1">
    <citation type="submission" date="2022-11" db="EMBL/GenBank/DDBJ databases">
        <title>Minimal conservation of predation-associated metabolite biosynthetic gene clusters underscores biosynthetic potential of Myxococcota including descriptions for ten novel species: Archangium lansinium sp. nov., Myxococcus landrumus sp. nov., Nannocystis bai.</title>
        <authorList>
            <person name="Ahearne A."/>
            <person name="Stevens C."/>
            <person name="Dowd S."/>
        </authorList>
    </citation>
    <scope>NUCLEOTIDE SEQUENCE [LARGE SCALE GENOMIC DNA]</scope>
    <source>
        <strain evidence="3 4">NCELM</strain>
    </source>
</reference>
<accession>A0ABT5B8I4</accession>
<comment type="caution">
    <text evidence="3">The sequence shown here is derived from an EMBL/GenBank/DDBJ whole genome shotgun (WGS) entry which is preliminary data.</text>
</comment>
<evidence type="ECO:0000313" key="4">
    <source>
        <dbReference type="Proteomes" id="UP001217838"/>
    </source>
</evidence>
<feature type="domain" description="Orc1-like AAA ATPase" evidence="2">
    <location>
        <begin position="19"/>
        <end position="78"/>
    </location>
</feature>
<sequence length="108" mass="11947">MNWVANPYRPGAGHMPLHVAGREPEQAEFRRLLDQEVILSNVVLTGPCGVGKTVLLERFRELAVDAGWRWVGTACPRPRACRRSASLRGSSPTWRSPPVDSSCRAARP</sequence>
<dbReference type="InterPro" id="IPR027417">
    <property type="entry name" value="P-loop_NTPase"/>
</dbReference>
<proteinExistence type="predicted"/>
<evidence type="ECO:0000313" key="3">
    <source>
        <dbReference type="EMBL" id="MDC0670427.1"/>
    </source>
</evidence>
<feature type="region of interest" description="Disordered" evidence="1">
    <location>
        <begin position="82"/>
        <end position="108"/>
    </location>
</feature>
<dbReference type="GO" id="GO:0005524">
    <property type="term" value="F:ATP binding"/>
    <property type="evidence" value="ECO:0007669"/>
    <property type="project" value="UniProtKB-KW"/>
</dbReference>
<keyword evidence="3" id="KW-0067">ATP-binding</keyword>
<organism evidence="3 4">
    <name type="scientific">Nannocystis radixulma</name>
    <dbReference type="NCBI Taxonomy" id="2995305"/>
    <lineage>
        <taxon>Bacteria</taxon>
        <taxon>Pseudomonadati</taxon>
        <taxon>Myxococcota</taxon>
        <taxon>Polyangia</taxon>
        <taxon>Nannocystales</taxon>
        <taxon>Nannocystaceae</taxon>
        <taxon>Nannocystis</taxon>
    </lineage>
</organism>
<dbReference type="SUPFAM" id="SSF52540">
    <property type="entry name" value="P-loop containing nucleoside triphosphate hydrolases"/>
    <property type="match status" value="1"/>
</dbReference>
<dbReference type="Proteomes" id="UP001217838">
    <property type="component" value="Unassembled WGS sequence"/>
</dbReference>
<evidence type="ECO:0000259" key="2">
    <source>
        <dbReference type="Pfam" id="PF13191"/>
    </source>
</evidence>
<dbReference type="InterPro" id="IPR041664">
    <property type="entry name" value="AAA_16"/>
</dbReference>
<keyword evidence="4" id="KW-1185">Reference proteome</keyword>
<gene>
    <name evidence="3" type="ORF">POL58_21910</name>
</gene>
<evidence type="ECO:0000256" key="1">
    <source>
        <dbReference type="SAM" id="MobiDB-lite"/>
    </source>
</evidence>
<name>A0ABT5B8I4_9BACT</name>
<protein>
    <submittedName>
        <fullName evidence="3">ATP-binding protein</fullName>
    </submittedName>
</protein>